<accession>A0A422NKK2</accession>
<evidence type="ECO:0000256" key="1">
    <source>
        <dbReference type="SAM" id="MobiDB-lite"/>
    </source>
</evidence>
<dbReference type="OMA" id="NCAEREF"/>
<gene>
    <name evidence="2" type="ORF">TraAM80_04232</name>
</gene>
<protein>
    <submittedName>
        <fullName evidence="2">Uncharacterized protein</fullName>
    </submittedName>
</protein>
<keyword evidence="3" id="KW-1185">Reference proteome</keyword>
<dbReference type="OrthoDB" id="246713at2759"/>
<name>A0A422NKK2_TRYRA</name>
<evidence type="ECO:0000313" key="3">
    <source>
        <dbReference type="Proteomes" id="UP000283634"/>
    </source>
</evidence>
<proteinExistence type="predicted"/>
<organism evidence="2 3">
    <name type="scientific">Trypanosoma rangeli</name>
    <dbReference type="NCBI Taxonomy" id="5698"/>
    <lineage>
        <taxon>Eukaryota</taxon>
        <taxon>Discoba</taxon>
        <taxon>Euglenozoa</taxon>
        <taxon>Kinetoplastea</taxon>
        <taxon>Metakinetoplastina</taxon>
        <taxon>Trypanosomatida</taxon>
        <taxon>Trypanosomatidae</taxon>
        <taxon>Trypanosoma</taxon>
        <taxon>Herpetosoma</taxon>
    </lineage>
</organism>
<dbReference type="AlphaFoldDB" id="A0A422NKK2"/>
<sequence length="172" mass="17940">MDHCAKREFGRNVTNAPAGKESFAGLQLATSALQSSKSAERLRRPQKRAGRGDDHEDAAHLATAMAAKRWCTDEEEVRRQSSLGLVAGIAPATSPARSASESASSIEACFDDDAVNLQESPSACVELLAAVEQSDTAVMAGLRCVGDATSAFSLSSQPSAPPPSPAVIPLLF</sequence>
<dbReference type="RefSeq" id="XP_029238996.1">
    <property type="nucleotide sequence ID" value="XM_029381167.1"/>
</dbReference>
<evidence type="ECO:0000313" key="2">
    <source>
        <dbReference type="EMBL" id="RNF05986.1"/>
    </source>
</evidence>
<reference evidence="2 3" key="1">
    <citation type="journal article" date="2018" name="BMC Genomics">
        <title>Genomic comparison of Trypanosoma conorhini and Trypanosoma rangeli to Trypanosoma cruzi strains of high and low virulence.</title>
        <authorList>
            <person name="Bradwell K.R."/>
            <person name="Koparde V.N."/>
            <person name="Matveyev A.V."/>
            <person name="Serrano M.G."/>
            <person name="Alves J.M."/>
            <person name="Parikh H."/>
            <person name="Huang B."/>
            <person name="Lee V."/>
            <person name="Espinosa-Alvarez O."/>
            <person name="Ortiz P.A."/>
            <person name="Costa-Martins A.G."/>
            <person name="Teixeira M.M."/>
            <person name="Buck G.A."/>
        </authorList>
    </citation>
    <scope>NUCLEOTIDE SEQUENCE [LARGE SCALE GENOMIC DNA]</scope>
    <source>
        <strain evidence="2 3">AM80</strain>
    </source>
</reference>
<comment type="caution">
    <text evidence="2">The sequence shown here is derived from an EMBL/GenBank/DDBJ whole genome shotgun (WGS) entry which is preliminary data.</text>
</comment>
<dbReference type="EMBL" id="MKGL01000120">
    <property type="protein sequence ID" value="RNF05986.1"/>
    <property type="molecule type" value="Genomic_DNA"/>
</dbReference>
<feature type="region of interest" description="Disordered" evidence="1">
    <location>
        <begin position="32"/>
        <end position="56"/>
    </location>
</feature>
<dbReference type="GeneID" id="40328165"/>
<dbReference type="Proteomes" id="UP000283634">
    <property type="component" value="Unassembled WGS sequence"/>
</dbReference>